<comment type="caution">
    <text evidence="1">The sequence shown here is derived from an EMBL/GenBank/DDBJ whole genome shotgun (WGS) entry which is preliminary data.</text>
</comment>
<gene>
    <name evidence="1" type="ORF">DXX93_10725</name>
</gene>
<sequence>MVSFIKRGKQWATVIFCALFLTGCSFTFVYNNLDWWVDWYLDDYVSLNKTQQKAFDEKFSQLHDWHRATQLTAYANQLKSLQTQINQGITPEQIQSHLEHMRDHWQNLRAQAQPDLIALTQLLDEEQRQDLLAGIAENNRENQEEYQAEHQNLTRDEWVKKECIEQQAQFRKWVGKLTKAQKAQLCVMSEGFQSTYSDWLAYRKAWHKSFSEALAPDLSVQKYEQMFAELIAAPDKLKSEAYVAIQAQNNRNFTDIFYYMMHSLSAKQKKRFNNRIQDYIDDFKELAKE</sequence>
<dbReference type="PIRSF" id="PIRSF028200">
    <property type="entry name" value="UCP028200"/>
    <property type="match status" value="1"/>
</dbReference>
<name>A0A3E0TR19_9GAMM</name>
<dbReference type="EMBL" id="QUOU01000001">
    <property type="protein sequence ID" value="REL26999.1"/>
    <property type="molecule type" value="Genomic_DNA"/>
</dbReference>
<evidence type="ECO:0000313" key="1">
    <source>
        <dbReference type="EMBL" id="REL26999.1"/>
    </source>
</evidence>
<accession>A0A3E0TR19</accession>
<evidence type="ECO:0008006" key="3">
    <source>
        <dbReference type="Google" id="ProtNLM"/>
    </source>
</evidence>
<dbReference type="PROSITE" id="PS51257">
    <property type="entry name" value="PROKAR_LIPOPROTEIN"/>
    <property type="match status" value="1"/>
</dbReference>
<organism evidence="1 2">
    <name type="scientific">Thalassotalea euphylliae</name>
    <dbReference type="NCBI Taxonomy" id="1655234"/>
    <lineage>
        <taxon>Bacteria</taxon>
        <taxon>Pseudomonadati</taxon>
        <taxon>Pseudomonadota</taxon>
        <taxon>Gammaproteobacteria</taxon>
        <taxon>Alteromonadales</taxon>
        <taxon>Colwelliaceae</taxon>
        <taxon>Thalassotalea</taxon>
    </lineage>
</organism>
<dbReference type="OrthoDB" id="5767052at2"/>
<dbReference type="InterPro" id="IPR016875">
    <property type="entry name" value="UCP028200"/>
</dbReference>
<dbReference type="Pfam" id="PF19795">
    <property type="entry name" value="DUF6279"/>
    <property type="match status" value="1"/>
</dbReference>
<protein>
    <recommendedName>
        <fullName evidence="3">Lipoprotein</fullName>
    </recommendedName>
</protein>
<dbReference type="RefSeq" id="WP_116008100.1">
    <property type="nucleotide sequence ID" value="NZ_QUOU01000001.1"/>
</dbReference>
<dbReference type="AlphaFoldDB" id="A0A3E0TR19"/>
<evidence type="ECO:0000313" key="2">
    <source>
        <dbReference type="Proteomes" id="UP000256478"/>
    </source>
</evidence>
<dbReference type="Proteomes" id="UP000256478">
    <property type="component" value="Unassembled WGS sequence"/>
</dbReference>
<proteinExistence type="predicted"/>
<reference evidence="1 2" key="1">
    <citation type="submission" date="2018-08" db="EMBL/GenBank/DDBJ databases">
        <title>Thalassotalea euphylliae genome.</title>
        <authorList>
            <person name="Summers S."/>
            <person name="Rice S.A."/>
            <person name="Freckelton M.L."/>
            <person name="Nedved B.T."/>
            <person name="Hadfield M.G."/>
        </authorList>
    </citation>
    <scope>NUCLEOTIDE SEQUENCE [LARGE SCALE GENOMIC DNA]</scope>
    <source>
        <strain evidence="1 2">H1</strain>
    </source>
</reference>